<dbReference type="RefSeq" id="WP_182108805.1">
    <property type="nucleotide sequence ID" value="NZ_JACFYF010000005.1"/>
</dbReference>
<organism evidence="1 2">
    <name type="scientific">Vibrio marinisediminis</name>
    <dbReference type="NCBI Taxonomy" id="2758441"/>
    <lineage>
        <taxon>Bacteria</taxon>
        <taxon>Pseudomonadati</taxon>
        <taxon>Pseudomonadota</taxon>
        <taxon>Gammaproteobacteria</taxon>
        <taxon>Vibrionales</taxon>
        <taxon>Vibrionaceae</taxon>
        <taxon>Vibrio</taxon>
    </lineage>
</organism>
<gene>
    <name evidence="1" type="ORF">H2O73_10545</name>
</gene>
<evidence type="ECO:0000313" key="1">
    <source>
        <dbReference type="EMBL" id="MBA5762783.1"/>
    </source>
</evidence>
<comment type="caution">
    <text evidence="1">The sequence shown here is derived from an EMBL/GenBank/DDBJ whole genome shotgun (WGS) entry which is preliminary data.</text>
</comment>
<reference evidence="1 2" key="1">
    <citation type="submission" date="2020-07" db="EMBL/GenBank/DDBJ databases">
        <title>Vibrio marinisediminis sp. nov., isolated from marine sediment.</title>
        <authorList>
            <person name="Ji X."/>
        </authorList>
    </citation>
    <scope>NUCLEOTIDE SEQUENCE [LARGE SCALE GENOMIC DNA]</scope>
    <source>
        <strain evidence="1 2">404</strain>
    </source>
</reference>
<dbReference type="AlphaFoldDB" id="A0A7W2FR84"/>
<accession>A0A7W2FR84</accession>
<evidence type="ECO:0000313" key="2">
    <source>
        <dbReference type="Proteomes" id="UP000571701"/>
    </source>
</evidence>
<dbReference type="InterPro" id="IPR021482">
    <property type="entry name" value="DUF3135"/>
</dbReference>
<dbReference type="Pfam" id="PF11333">
    <property type="entry name" value="DUF3135"/>
    <property type="match status" value="1"/>
</dbReference>
<name>A0A7W2FR84_9VIBR</name>
<sequence length="120" mass="13732">MNQPAQQLPSFDELVKLAQEDEAAFEQLKREKCQELIQSASPEMQPRLWAQQSHIDRLVGHCKNPHHVNVVLMQELRKQVQKFQSSLQGSLQDGGISSENAANSDKLNVVHLSDRFSDWR</sequence>
<protein>
    <submittedName>
        <fullName evidence="1">DUF3135 domain-containing protein</fullName>
    </submittedName>
</protein>
<keyword evidence="2" id="KW-1185">Reference proteome</keyword>
<dbReference type="EMBL" id="JACFYF010000005">
    <property type="protein sequence ID" value="MBA5762783.1"/>
    <property type="molecule type" value="Genomic_DNA"/>
</dbReference>
<dbReference type="Proteomes" id="UP000571701">
    <property type="component" value="Unassembled WGS sequence"/>
</dbReference>
<proteinExistence type="predicted"/>